<dbReference type="HOGENOM" id="CLU_1021649_0_0_0"/>
<dbReference type="KEGG" id="mpg:Theba_0404"/>
<dbReference type="Gene3D" id="3.40.630.30">
    <property type="match status" value="1"/>
</dbReference>
<dbReference type="RefSeq" id="WP_014730250.1">
    <property type="nucleotide sequence ID" value="NC_017934.1"/>
</dbReference>
<dbReference type="Proteomes" id="UP000002881">
    <property type="component" value="Chromosome"/>
</dbReference>
<dbReference type="PANTHER" id="PTHR43072">
    <property type="entry name" value="N-ACETYLTRANSFERASE"/>
    <property type="match status" value="1"/>
</dbReference>
<reference evidence="2 3" key="1">
    <citation type="journal article" date="2012" name="Genome Biol. Evol.">
        <title>Genome Sequence of the Mesophilic Thermotogales Bacterium Mesotoga prima MesG1.Ag.4.2 Reveals the Largest Thermotogales Genome To Date.</title>
        <authorList>
            <person name="Zhaxybayeva O."/>
            <person name="Swithers K.S."/>
            <person name="Foght J."/>
            <person name="Green A.G."/>
            <person name="Bruce D."/>
            <person name="Detter C."/>
            <person name="Han S."/>
            <person name="Teshima H."/>
            <person name="Han J."/>
            <person name="Woyke T."/>
            <person name="Pitluck S."/>
            <person name="Nolan M."/>
            <person name="Ivanova N."/>
            <person name="Pati A."/>
            <person name="Land M.L."/>
            <person name="Dlutek M."/>
            <person name="Doolittle W.F."/>
            <person name="Noll K.M."/>
            <person name="Nesbo C.L."/>
        </authorList>
    </citation>
    <scope>NUCLEOTIDE SEQUENCE [LARGE SCALE GENOMIC DNA]</scope>
    <source>
        <strain evidence="3">mesG1.Ag.4.2</strain>
    </source>
</reference>
<organism evidence="2 3">
    <name type="scientific">Mesotoga prima MesG1.Ag.4.2</name>
    <dbReference type="NCBI Taxonomy" id="660470"/>
    <lineage>
        <taxon>Bacteria</taxon>
        <taxon>Thermotogati</taxon>
        <taxon>Thermotogota</taxon>
        <taxon>Thermotogae</taxon>
        <taxon>Kosmotogales</taxon>
        <taxon>Kosmotogaceae</taxon>
        <taxon>Mesotoga</taxon>
    </lineage>
</organism>
<keyword evidence="3" id="KW-1185">Reference proteome</keyword>
<dbReference type="EMBL" id="CP003532">
    <property type="protein sequence ID" value="AFK06132.1"/>
    <property type="molecule type" value="Genomic_DNA"/>
</dbReference>
<evidence type="ECO:0000259" key="1">
    <source>
        <dbReference type="PROSITE" id="PS51186"/>
    </source>
</evidence>
<evidence type="ECO:0000313" key="2">
    <source>
        <dbReference type="EMBL" id="AFK06132.1"/>
    </source>
</evidence>
<name>I2F2H9_9BACT</name>
<evidence type="ECO:0000313" key="3">
    <source>
        <dbReference type="Proteomes" id="UP000002881"/>
    </source>
</evidence>
<proteinExistence type="predicted"/>
<sequence>MIRRLQKCDGERVREIVKTIWEGDDYIPHVFEKWVEDPSCHFMGLWKDGTLVGIDNLRLLSDKVGWMEGMRIDPALQGKGFGKELGKQTLAIAKRIGLERLYFATYFDNTASIRMNEAFGFNRIGVFTNLESEVGDISDSSFAFNVDSEIPEILDHVSEDWAFLPKEIPDKARFLIQPTRIHDGDNWAVLSKNSKSESCVDINYISIVEERKARSFVHGLKCYAQSKGFERVHTMVREDLDLEPFLYNGFKPFERVRDVFLYFADSSVLEI</sequence>
<dbReference type="PANTHER" id="PTHR43072:SF60">
    <property type="entry name" value="L-2,4-DIAMINOBUTYRIC ACID ACETYLTRANSFERASE"/>
    <property type="match status" value="1"/>
</dbReference>
<dbReference type="SUPFAM" id="SSF55729">
    <property type="entry name" value="Acyl-CoA N-acyltransferases (Nat)"/>
    <property type="match status" value="1"/>
</dbReference>
<gene>
    <name evidence="2" type="ORF">Theba_0404</name>
</gene>
<feature type="domain" description="N-acetyltransferase" evidence="1">
    <location>
        <begin position="1"/>
        <end position="147"/>
    </location>
</feature>
<dbReference type="InterPro" id="IPR016181">
    <property type="entry name" value="Acyl_CoA_acyltransferase"/>
</dbReference>
<dbReference type="InterPro" id="IPR000182">
    <property type="entry name" value="GNAT_dom"/>
</dbReference>
<dbReference type="CDD" id="cd04301">
    <property type="entry name" value="NAT_SF"/>
    <property type="match status" value="1"/>
</dbReference>
<dbReference type="AlphaFoldDB" id="I2F2H9"/>
<dbReference type="PROSITE" id="PS51186">
    <property type="entry name" value="GNAT"/>
    <property type="match status" value="1"/>
</dbReference>
<dbReference type="Pfam" id="PF00583">
    <property type="entry name" value="Acetyltransf_1"/>
    <property type="match status" value="1"/>
</dbReference>
<keyword evidence="2" id="KW-0808">Transferase</keyword>
<dbReference type="STRING" id="660470.Theba_0404"/>
<protein>
    <submittedName>
        <fullName evidence="2">Putative acetyltransferase</fullName>
    </submittedName>
</protein>
<dbReference type="GO" id="GO:0016747">
    <property type="term" value="F:acyltransferase activity, transferring groups other than amino-acyl groups"/>
    <property type="evidence" value="ECO:0007669"/>
    <property type="project" value="InterPro"/>
</dbReference>
<dbReference type="eggNOG" id="COG0456">
    <property type="taxonomic scope" value="Bacteria"/>
</dbReference>
<accession>I2F2H9</accession>
<dbReference type="GeneID" id="87106257"/>